<evidence type="ECO:0000259" key="6">
    <source>
        <dbReference type="Pfam" id="PF06813"/>
    </source>
</evidence>
<comment type="caution">
    <text evidence="7">The sequence shown here is derived from an EMBL/GenBank/DDBJ whole genome shotgun (WGS) entry which is preliminary data.</text>
</comment>
<keyword evidence="2" id="KW-0812">Transmembrane</keyword>
<keyword evidence="3" id="KW-1133">Transmembrane helix</keyword>
<dbReference type="EMBL" id="JBJKBG010000007">
    <property type="protein sequence ID" value="KAL3732004.1"/>
    <property type="molecule type" value="Genomic_DNA"/>
</dbReference>
<evidence type="ECO:0000256" key="2">
    <source>
        <dbReference type="ARBA" id="ARBA00022692"/>
    </source>
</evidence>
<proteinExistence type="predicted"/>
<name>A0ABD3JVR8_EUCGL</name>
<evidence type="ECO:0000313" key="7">
    <source>
        <dbReference type="EMBL" id="KAL3732004.1"/>
    </source>
</evidence>
<sequence>MGRWFIMFASLLIMAAAGATYMFGLDSGDIKTSLGYDQSTLNLLSFFKDLDGSVGIPSGLINEVWQMCLYICIGANSQAFANTGALITCVQNFSESQGVALGILKG</sequence>
<dbReference type="AlphaFoldDB" id="A0ABD3JVR8"/>
<comment type="subcellular location">
    <subcellularLocation>
        <location evidence="1">Membrane</location>
        <topology evidence="1">Multi-pass membrane protein</topology>
    </subcellularLocation>
</comment>
<dbReference type="GO" id="GO:0016020">
    <property type="term" value="C:membrane"/>
    <property type="evidence" value="ECO:0007669"/>
    <property type="project" value="UniProtKB-SubCell"/>
</dbReference>
<feature type="signal peptide" evidence="5">
    <location>
        <begin position="1"/>
        <end position="19"/>
    </location>
</feature>
<keyword evidence="4" id="KW-0472">Membrane</keyword>
<dbReference type="Proteomes" id="UP001634007">
    <property type="component" value="Unassembled WGS sequence"/>
</dbReference>
<feature type="chain" id="PRO_5044748567" description="Nodulin-like domain-containing protein" evidence="5">
    <location>
        <begin position="20"/>
        <end position="106"/>
    </location>
</feature>
<evidence type="ECO:0000313" key="8">
    <source>
        <dbReference type="Proteomes" id="UP001634007"/>
    </source>
</evidence>
<dbReference type="PANTHER" id="PTHR21576">
    <property type="entry name" value="UNCHARACTERIZED NODULIN-LIKE PROTEIN"/>
    <property type="match status" value="1"/>
</dbReference>
<keyword evidence="5" id="KW-0732">Signal</keyword>
<reference evidence="7 8" key="1">
    <citation type="submission" date="2024-11" db="EMBL/GenBank/DDBJ databases">
        <title>Chromosome-level genome assembly of Eucalyptus globulus Labill. provides insights into its genome evolution.</title>
        <authorList>
            <person name="Li X."/>
        </authorList>
    </citation>
    <scope>NUCLEOTIDE SEQUENCE [LARGE SCALE GENOMIC DNA]</scope>
    <source>
        <strain evidence="7">CL2024</strain>
        <tissue evidence="7">Fresh tender leaves</tissue>
    </source>
</reference>
<keyword evidence="8" id="KW-1185">Reference proteome</keyword>
<feature type="domain" description="Nodulin-like" evidence="6">
    <location>
        <begin position="3"/>
        <end position="63"/>
    </location>
</feature>
<evidence type="ECO:0000256" key="3">
    <source>
        <dbReference type="ARBA" id="ARBA00022989"/>
    </source>
</evidence>
<evidence type="ECO:0000256" key="1">
    <source>
        <dbReference type="ARBA" id="ARBA00004141"/>
    </source>
</evidence>
<dbReference type="Pfam" id="PF06813">
    <property type="entry name" value="Nodulin-like"/>
    <property type="match status" value="1"/>
</dbReference>
<evidence type="ECO:0000256" key="4">
    <source>
        <dbReference type="ARBA" id="ARBA00023136"/>
    </source>
</evidence>
<organism evidence="7 8">
    <name type="scientific">Eucalyptus globulus</name>
    <name type="common">Tasmanian blue gum</name>
    <dbReference type="NCBI Taxonomy" id="34317"/>
    <lineage>
        <taxon>Eukaryota</taxon>
        <taxon>Viridiplantae</taxon>
        <taxon>Streptophyta</taxon>
        <taxon>Embryophyta</taxon>
        <taxon>Tracheophyta</taxon>
        <taxon>Spermatophyta</taxon>
        <taxon>Magnoliopsida</taxon>
        <taxon>eudicotyledons</taxon>
        <taxon>Gunneridae</taxon>
        <taxon>Pentapetalae</taxon>
        <taxon>rosids</taxon>
        <taxon>malvids</taxon>
        <taxon>Myrtales</taxon>
        <taxon>Myrtaceae</taxon>
        <taxon>Myrtoideae</taxon>
        <taxon>Eucalypteae</taxon>
        <taxon>Eucalyptus</taxon>
    </lineage>
</organism>
<dbReference type="PANTHER" id="PTHR21576:SF84">
    <property type="entry name" value="FAMILY PROTEIN, PUTATIVE, EXPRESSED-RELATED"/>
    <property type="match status" value="1"/>
</dbReference>
<gene>
    <name evidence="7" type="ORF">ACJRO7_028795</name>
</gene>
<protein>
    <recommendedName>
        <fullName evidence="6">Nodulin-like domain-containing protein</fullName>
    </recommendedName>
</protein>
<evidence type="ECO:0000256" key="5">
    <source>
        <dbReference type="SAM" id="SignalP"/>
    </source>
</evidence>
<dbReference type="InterPro" id="IPR010658">
    <property type="entry name" value="Nodulin-like"/>
</dbReference>
<accession>A0ABD3JVR8</accession>